<dbReference type="PANTHER" id="PTHR10900:SF77">
    <property type="entry name" value="FI19380P1"/>
    <property type="match status" value="1"/>
</dbReference>
<keyword evidence="2" id="KW-0732">Signal</keyword>
<evidence type="ECO:0000313" key="4">
    <source>
        <dbReference type="EMBL" id="KZS91763.1"/>
    </source>
</evidence>
<dbReference type="InterPro" id="IPR050904">
    <property type="entry name" value="Adhesion/Biosynth-related"/>
</dbReference>
<reference evidence="4 5" key="1">
    <citation type="journal article" date="2016" name="Mol. Biol. Evol.">
        <title>Comparative Genomics of Early-Diverging Mushroom-Forming Fungi Provides Insights into the Origins of Lignocellulose Decay Capabilities.</title>
        <authorList>
            <person name="Nagy L.G."/>
            <person name="Riley R."/>
            <person name="Tritt A."/>
            <person name="Adam C."/>
            <person name="Daum C."/>
            <person name="Floudas D."/>
            <person name="Sun H."/>
            <person name="Yadav J.S."/>
            <person name="Pangilinan J."/>
            <person name="Larsson K.H."/>
            <person name="Matsuura K."/>
            <person name="Barry K."/>
            <person name="Labutti K."/>
            <person name="Kuo R."/>
            <person name="Ohm R.A."/>
            <person name="Bhattacharya S.S."/>
            <person name="Shirouzu T."/>
            <person name="Yoshinaga Y."/>
            <person name="Martin F.M."/>
            <person name="Grigoriev I.V."/>
            <person name="Hibbett D.S."/>
        </authorList>
    </citation>
    <scope>NUCLEOTIDE SEQUENCE [LARGE SCALE GENOMIC DNA]</scope>
    <source>
        <strain evidence="4 5">HHB9708</strain>
    </source>
</reference>
<dbReference type="SMART" id="SM00554">
    <property type="entry name" value="FAS1"/>
    <property type="match status" value="2"/>
</dbReference>
<feature type="domain" description="FAS1" evidence="3">
    <location>
        <begin position="22"/>
        <end position="175"/>
    </location>
</feature>
<dbReference type="Gene3D" id="2.30.180.10">
    <property type="entry name" value="FAS1 domain"/>
    <property type="match status" value="2"/>
</dbReference>
<dbReference type="InterPro" id="IPR000782">
    <property type="entry name" value="FAS1_domain"/>
</dbReference>
<feature type="region of interest" description="Disordered" evidence="1">
    <location>
        <begin position="339"/>
        <end position="373"/>
    </location>
</feature>
<feature type="signal peptide" evidence="2">
    <location>
        <begin position="1"/>
        <end position="18"/>
    </location>
</feature>
<dbReference type="InterPro" id="IPR036378">
    <property type="entry name" value="FAS1_dom_sf"/>
</dbReference>
<feature type="compositionally biased region" description="Gly residues" evidence="1">
    <location>
        <begin position="353"/>
        <end position="373"/>
    </location>
</feature>
<protein>
    <submittedName>
        <fullName evidence="4">Fasciclin-domain-containing protein</fullName>
    </submittedName>
</protein>
<keyword evidence="5" id="KW-1185">Reference proteome</keyword>
<organism evidence="4 5">
    <name type="scientific">Sistotremastrum niveocremeum HHB9708</name>
    <dbReference type="NCBI Taxonomy" id="1314777"/>
    <lineage>
        <taxon>Eukaryota</taxon>
        <taxon>Fungi</taxon>
        <taxon>Dikarya</taxon>
        <taxon>Basidiomycota</taxon>
        <taxon>Agaricomycotina</taxon>
        <taxon>Agaricomycetes</taxon>
        <taxon>Sistotremastrales</taxon>
        <taxon>Sistotremastraceae</taxon>
        <taxon>Sertulicium</taxon>
        <taxon>Sertulicium niveocremeum</taxon>
    </lineage>
</organism>
<dbReference type="GO" id="GO:0005615">
    <property type="term" value="C:extracellular space"/>
    <property type="evidence" value="ECO:0007669"/>
    <property type="project" value="TreeGrafter"/>
</dbReference>
<accession>A0A164SSI3</accession>
<dbReference type="Proteomes" id="UP000076722">
    <property type="component" value="Unassembled WGS sequence"/>
</dbReference>
<dbReference type="EMBL" id="KV419413">
    <property type="protein sequence ID" value="KZS91763.1"/>
    <property type="molecule type" value="Genomic_DNA"/>
</dbReference>
<gene>
    <name evidence="4" type="ORF">SISNIDRAFT_515795</name>
</gene>
<feature type="chain" id="PRO_5007853261" evidence="2">
    <location>
        <begin position="19"/>
        <end position="405"/>
    </location>
</feature>
<feature type="domain" description="FAS1" evidence="3">
    <location>
        <begin position="177"/>
        <end position="310"/>
    </location>
</feature>
<dbReference type="OrthoDB" id="286301at2759"/>
<proteinExistence type="predicted"/>
<name>A0A164SSI3_9AGAM</name>
<dbReference type="STRING" id="1314777.A0A164SSI3"/>
<evidence type="ECO:0000256" key="2">
    <source>
        <dbReference type="SAM" id="SignalP"/>
    </source>
</evidence>
<evidence type="ECO:0000259" key="3">
    <source>
        <dbReference type="PROSITE" id="PS50213"/>
    </source>
</evidence>
<dbReference type="SUPFAM" id="SSF82153">
    <property type="entry name" value="FAS1 domain"/>
    <property type="match status" value="2"/>
</dbReference>
<evidence type="ECO:0000313" key="5">
    <source>
        <dbReference type="Proteomes" id="UP000076722"/>
    </source>
</evidence>
<dbReference type="PANTHER" id="PTHR10900">
    <property type="entry name" value="PERIOSTIN-RELATED"/>
    <property type="match status" value="1"/>
</dbReference>
<dbReference type="PROSITE" id="PS50213">
    <property type="entry name" value="FAS1"/>
    <property type="match status" value="2"/>
</dbReference>
<sequence length="405" mass="40576">MRSAVALAVLAGPALVLGQTVNTTFVAELLQFLEAANLTSLATVAQSIANTTTGERILASISNGTWTIFAPNDHAFTGVPANISSNPDLLADVLSYHVVPGTVNASDFFNNSDTIIRTLYNDSSRVFLEGGLSQVLALKTESGNVTHILNQNTPTSILQSTTVGNITVHIVDSVIDIPGNLTAAAAANNLTGAATALQQANLLTTLETAHGITIFAPNDAAFTKALQAFGSSPPNASVLSAVLANHVINGSSVYSTELVKTNTVSAGGESFNFTVNSTGTFVQSGNITGKVLIPDIILENGVLHVIDTVLLNTANDTSAASSAFSSALSSASAEATATTTATSPVLGTPAPGGVSGNGSSSGSGGSSSSSSGGGNTSSALSLASLEGLDKIALASVAFIAGLLVL</sequence>
<evidence type="ECO:0000256" key="1">
    <source>
        <dbReference type="SAM" id="MobiDB-lite"/>
    </source>
</evidence>
<dbReference type="Pfam" id="PF02469">
    <property type="entry name" value="Fasciclin"/>
    <property type="match status" value="2"/>
</dbReference>
<dbReference type="AlphaFoldDB" id="A0A164SSI3"/>